<accession>A0ABS8Y915</accession>
<dbReference type="EMBL" id="JACEIK010037652">
    <property type="protein sequence ID" value="MCE5166927.1"/>
    <property type="molecule type" value="Genomic_DNA"/>
</dbReference>
<evidence type="ECO:0000313" key="2">
    <source>
        <dbReference type="Proteomes" id="UP000823775"/>
    </source>
</evidence>
<keyword evidence="2" id="KW-1185">Reference proteome</keyword>
<name>A0ABS8Y915_DATST</name>
<comment type="caution">
    <text evidence="1">The sequence shown here is derived from an EMBL/GenBank/DDBJ whole genome shotgun (WGS) entry which is preliminary data.</text>
</comment>
<reference evidence="1 2" key="1">
    <citation type="journal article" date="2021" name="BMC Genomics">
        <title>Datura genome reveals duplications of psychoactive alkaloid biosynthetic genes and high mutation rate following tissue culture.</title>
        <authorList>
            <person name="Rajewski A."/>
            <person name="Carter-House D."/>
            <person name="Stajich J."/>
            <person name="Litt A."/>
        </authorList>
    </citation>
    <scope>NUCLEOTIDE SEQUENCE [LARGE SCALE GENOMIC DNA]</scope>
    <source>
        <strain evidence="1">AR-01</strain>
    </source>
</reference>
<proteinExistence type="predicted"/>
<sequence length="76" mass="8495">MAPPPKNLWVGNLAPDNPTDADLTANNQESFFHGNPLRIDFANPEQDPEFWGMRDGQYSNRSIGHLTLSLCLKILS</sequence>
<dbReference type="Proteomes" id="UP000823775">
    <property type="component" value="Unassembled WGS sequence"/>
</dbReference>
<protein>
    <submittedName>
        <fullName evidence="1">Uncharacterized protein</fullName>
    </submittedName>
</protein>
<gene>
    <name evidence="1" type="ORF">HAX54_030147</name>
</gene>
<evidence type="ECO:0000313" key="1">
    <source>
        <dbReference type="EMBL" id="MCE5166927.1"/>
    </source>
</evidence>
<organism evidence="1 2">
    <name type="scientific">Datura stramonium</name>
    <name type="common">Jimsonweed</name>
    <name type="synonym">Common thornapple</name>
    <dbReference type="NCBI Taxonomy" id="4076"/>
    <lineage>
        <taxon>Eukaryota</taxon>
        <taxon>Viridiplantae</taxon>
        <taxon>Streptophyta</taxon>
        <taxon>Embryophyta</taxon>
        <taxon>Tracheophyta</taxon>
        <taxon>Spermatophyta</taxon>
        <taxon>Magnoliopsida</taxon>
        <taxon>eudicotyledons</taxon>
        <taxon>Gunneridae</taxon>
        <taxon>Pentapetalae</taxon>
        <taxon>asterids</taxon>
        <taxon>lamiids</taxon>
        <taxon>Solanales</taxon>
        <taxon>Solanaceae</taxon>
        <taxon>Solanoideae</taxon>
        <taxon>Datureae</taxon>
        <taxon>Datura</taxon>
    </lineage>
</organism>